<feature type="domain" description="Fervidolysin-like N-terminal prodomain" evidence="10">
    <location>
        <begin position="21"/>
        <end position="93"/>
    </location>
</feature>
<dbReference type="InterPro" id="IPR054399">
    <property type="entry name" value="Fervidolysin-like_N_prodom"/>
</dbReference>
<organism evidence="11 12">
    <name type="scientific">Halobacteriovorax marinus</name>
    <dbReference type="NCBI Taxonomy" id="97084"/>
    <lineage>
        <taxon>Bacteria</taxon>
        <taxon>Pseudomonadati</taxon>
        <taxon>Bdellovibrionota</taxon>
        <taxon>Bacteriovoracia</taxon>
        <taxon>Bacteriovoracales</taxon>
        <taxon>Halobacteriovoraceae</taxon>
        <taxon>Halobacteriovorax</taxon>
    </lineage>
</organism>
<dbReference type="InterPro" id="IPR023828">
    <property type="entry name" value="Peptidase_S8_Ser-AS"/>
</dbReference>
<dbReference type="PANTHER" id="PTHR43806:SF11">
    <property type="entry name" value="CEREVISIN-RELATED"/>
    <property type="match status" value="1"/>
</dbReference>
<evidence type="ECO:0000256" key="5">
    <source>
        <dbReference type="ARBA" id="ARBA00023157"/>
    </source>
</evidence>
<evidence type="ECO:0000256" key="6">
    <source>
        <dbReference type="PROSITE-ProRule" id="PRU01240"/>
    </source>
</evidence>
<dbReference type="SUPFAM" id="SSF52743">
    <property type="entry name" value="Subtilisin-like"/>
    <property type="match status" value="1"/>
</dbReference>
<dbReference type="PRINTS" id="PR00723">
    <property type="entry name" value="SUBTILISIN"/>
</dbReference>
<dbReference type="CDD" id="cd07473">
    <property type="entry name" value="Peptidases_S8_Subtilisin_like"/>
    <property type="match status" value="1"/>
</dbReference>
<dbReference type="Proteomes" id="UP000196531">
    <property type="component" value="Unassembled WGS sequence"/>
</dbReference>
<name>A0A1Y5FD46_9BACT</name>
<keyword evidence="8" id="KW-0732">Signal</keyword>
<dbReference type="Pfam" id="PF00082">
    <property type="entry name" value="Peptidase_S8"/>
    <property type="match status" value="1"/>
</dbReference>
<gene>
    <name evidence="11" type="ORF">A9Q84_10540</name>
</gene>
<dbReference type="AlphaFoldDB" id="A0A1Y5FD46"/>
<proteinExistence type="inferred from homology"/>
<dbReference type="EMBL" id="MAAO01000006">
    <property type="protein sequence ID" value="OUR96770.1"/>
    <property type="molecule type" value="Genomic_DNA"/>
</dbReference>
<dbReference type="Gene3D" id="3.40.50.200">
    <property type="entry name" value="Peptidase S8/S53 domain"/>
    <property type="match status" value="1"/>
</dbReference>
<evidence type="ECO:0000313" key="11">
    <source>
        <dbReference type="EMBL" id="OUR96770.1"/>
    </source>
</evidence>
<dbReference type="InterPro" id="IPR035914">
    <property type="entry name" value="Sperma_CUB_dom_sf"/>
</dbReference>
<dbReference type="InterPro" id="IPR036852">
    <property type="entry name" value="Peptidase_S8/S53_dom_sf"/>
</dbReference>
<feature type="signal peptide" evidence="8">
    <location>
        <begin position="1"/>
        <end position="21"/>
    </location>
</feature>
<dbReference type="InterPro" id="IPR034204">
    <property type="entry name" value="PfSUB1-like_cat_dom"/>
</dbReference>
<accession>A0A1Y5FD46</accession>
<evidence type="ECO:0000256" key="8">
    <source>
        <dbReference type="SAM" id="SignalP"/>
    </source>
</evidence>
<dbReference type="SUPFAM" id="SSF49854">
    <property type="entry name" value="Spermadhesin, CUB domain"/>
    <property type="match status" value="1"/>
</dbReference>
<keyword evidence="5" id="KW-1015">Disulfide bond</keyword>
<dbReference type="PANTHER" id="PTHR43806">
    <property type="entry name" value="PEPTIDASE S8"/>
    <property type="match status" value="1"/>
</dbReference>
<evidence type="ECO:0000256" key="7">
    <source>
        <dbReference type="RuleBase" id="RU003355"/>
    </source>
</evidence>
<dbReference type="GO" id="GO:0006508">
    <property type="term" value="P:proteolysis"/>
    <property type="evidence" value="ECO:0007669"/>
    <property type="project" value="UniProtKB-KW"/>
</dbReference>
<evidence type="ECO:0000313" key="12">
    <source>
        <dbReference type="Proteomes" id="UP000196531"/>
    </source>
</evidence>
<dbReference type="InterPro" id="IPR023827">
    <property type="entry name" value="Peptidase_S8_Asp-AS"/>
</dbReference>
<dbReference type="CDD" id="cd00041">
    <property type="entry name" value="CUB"/>
    <property type="match status" value="1"/>
</dbReference>
<feature type="active site" description="Charge relay system" evidence="6">
    <location>
        <position position="390"/>
    </location>
</feature>
<dbReference type="InterPro" id="IPR015500">
    <property type="entry name" value="Peptidase_S8_subtilisin-rel"/>
</dbReference>
<dbReference type="InterPro" id="IPR022398">
    <property type="entry name" value="Peptidase_S8_His-AS"/>
</dbReference>
<dbReference type="GO" id="GO:0004252">
    <property type="term" value="F:serine-type endopeptidase activity"/>
    <property type="evidence" value="ECO:0007669"/>
    <property type="project" value="UniProtKB-UniRule"/>
</dbReference>
<evidence type="ECO:0000256" key="4">
    <source>
        <dbReference type="ARBA" id="ARBA00022825"/>
    </source>
</evidence>
<comment type="caution">
    <text evidence="11">The sequence shown here is derived from an EMBL/GenBank/DDBJ whole genome shotgun (WGS) entry which is preliminary data.</text>
</comment>
<evidence type="ECO:0000256" key="2">
    <source>
        <dbReference type="ARBA" id="ARBA00022670"/>
    </source>
</evidence>
<evidence type="ECO:0000256" key="1">
    <source>
        <dbReference type="ARBA" id="ARBA00011073"/>
    </source>
</evidence>
<dbReference type="PROSITE" id="PS00137">
    <property type="entry name" value="SUBTILASE_HIS"/>
    <property type="match status" value="1"/>
</dbReference>
<evidence type="ECO:0000259" key="9">
    <source>
        <dbReference type="Pfam" id="PF00082"/>
    </source>
</evidence>
<dbReference type="PROSITE" id="PS51892">
    <property type="entry name" value="SUBTILASE"/>
    <property type="match status" value="1"/>
</dbReference>
<dbReference type="PROSITE" id="PS00138">
    <property type="entry name" value="SUBTILASE_SER"/>
    <property type="match status" value="1"/>
</dbReference>
<evidence type="ECO:0000259" key="10">
    <source>
        <dbReference type="Pfam" id="PF22148"/>
    </source>
</evidence>
<dbReference type="PROSITE" id="PS00136">
    <property type="entry name" value="SUBTILASE_ASP"/>
    <property type="match status" value="1"/>
</dbReference>
<dbReference type="InterPro" id="IPR000209">
    <property type="entry name" value="Peptidase_S8/S53_dom"/>
</dbReference>
<dbReference type="InterPro" id="IPR050131">
    <property type="entry name" value="Peptidase_S8_subtilisin-like"/>
</dbReference>
<dbReference type="Pfam" id="PF22148">
    <property type="entry name" value="Fervidolysin_NPro-like"/>
    <property type="match status" value="1"/>
</dbReference>
<reference evidence="12" key="1">
    <citation type="journal article" date="2017" name="Proc. Natl. Acad. Sci. U.S.A.">
        <title>Simulation of Deepwater Horizon oil plume reveals substrate specialization within a complex community of hydrocarbon-degraders.</title>
        <authorList>
            <person name="Hu P."/>
            <person name="Dubinsky E.A."/>
            <person name="Probst A.J."/>
            <person name="Wang J."/>
            <person name="Sieber C.M.K."/>
            <person name="Tom L.M."/>
            <person name="Gardinali P."/>
            <person name="Banfield J.F."/>
            <person name="Atlas R.M."/>
            <person name="Andersen G.L."/>
        </authorList>
    </citation>
    <scope>NUCLEOTIDE SEQUENCE [LARGE SCALE GENOMIC DNA]</scope>
</reference>
<dbReference type="InterPro" id="IPR000859">
    <property type="entry name" value="CUB_dom"/>
</dbReference>
<feature type="chain" id="PRO_5012554264" evidence="8">
    <location>
        <begin position="22"/>
        <end position="563"/>
    </location>
</feature>
<keyword evidence="4 6" id="KW-0720">Serine protease</keyword>
<dbReference type="Gene3D" id="2.60.120.290">
    <property type="entry name" value="Spermadhesin, CUB domain"/>
    <property type="match status" value="1"/>
</dbReference>
<evidence type="ECO:0000256" key="3">
    <source>
        <dbReference type="ARBA" id="ARBA00022801"/>
    </source>
</evidence>
<feature type="domain" description="Peptidase S8/S53" evidence="9">
    <location>
        <begin position="167"/>
        <end position="424"/>
    </location>
</feature>
<keyword evidence="2 6" id="KW-0645">Protease</keyword>
<feature type="active site" description="Charge relay system" evidence="6">
    <location>
        <position position="231"/>
    </location>
</feature>
<protein>
    <submittedName>
        <fullName evidence="11">Uncharacterized protein</fullName>
    </submittedName>
</protein>
<keyword evidence="3 6" id="KW-0378">Hydrolase</keyword>
<sequence length="563" mass="60702">MKKTNVMIGATLAAMSFSGFAAKHVPGEMIVKLKEGVNKSALTSFKSMGVELDRSIILSAETLYVVKFDSNKSMKSMTTLLSNNPNIEYAEPNFIYEIVKPIKSFSIDSYVAGVTGVDTEAYTPVDPKFRNLWGLQNTGSNDPKGGTGLAGADIDALKAWAITKGDRSVRIAVIDTGIDYNHPDLKDQMWTNTAELNGTPGVDDDGNGYVDDIHGYDFANNDGDPIDGHSHGTHCAGTIGASHNDLGVAGIMADVEFVAVKFLTDSGSGSTEGAIKSIDYATKLNVDLMSNSWGGGGRSQALQDAIQRAADKGIVFTAAAGNSSTNNDQRPHYPSNYDVKNVISVAATTSSDSLASFSCYGRRTVHIAAPGHNILSTVKNGGYATYSGTSMATPHVSGAIGLLIAQEGRMDLGELRERLMATSEPLSALRGKTINSGRLNAYNLLTDTRPTRNEPKPGNWETKMLDEVWESAHPYAHNLNVVKTFSYPGAKYIRLRVRKLDLEKGYDFLQISDKNRGIAEKVSGASVDYISEYVEGDLMTVTFKSDRSVSKWGFVIDSVDVQY</sequence>
<comment type="similarity">
    <text evidence="1 6 7">Belongs to the peptidase S8 family.</text>
</comment>
<feature type="active site" description="Charge relay system" evidence="6">
    <location>
        <position position="175"/>
    </location>
</feature>